<dbReference type="InterPro" id="IPR000719">
    <property type="entry name" value="Prot_kinase_dom"/>
</dbReference>
<dbReference type="Gene3D" id="1.10.510.10">
    <property type="entry name" value="Transferase(Phosphotransferase) domain 1"/>
    <property type="match status" value="1"/>
</dbReference>
<accession>A0AA35ZZW1</accession>
<reference evidence="4" key="1">
    <citation type="submission" date="2023-04" db="EMBL/GenBank/DDBJ databases">
        <authorList>
            <person name="Vijverberg K."/>
            <person name="Xiong W."/>
            <person name="Schranz E."/>
        </authorList>
    </citation>
    <scope>NUCLEOTIDE SEQUENCE</scope>
</reference>
<dbReference type="PANTHER" id="PTHR27001">
    <property type="entry name" value="OS01G0253100 PROTEIN"/>
    <property type="match status" value="1"/>
</dbReference>
<name>A0AA35ZZW1_LACSI</name>
<dbReference type="PROSITE" id="PS50011">
    <property type="entry name" value="PROTEIN_KINASE_DOM"/>
    <property type="match status" value="1"/>
</dbReference>
<dbReference type="EMBL" id="OX465085">
    <property type="protein sequence ID" value="CAI9301941.1"/>
    <property type="molecule type" value="Genomic_DNA"/>
</dbReference>
<organism evidence="4 5">
    <name type="scientific">Lactuca saligna</name>
    <name type="common">Willowleaf lettuce</name>
    <dbReference type="NCBI Taxonomy" id="75948"/>
    <lineage>
        <taxon>Eukaryota</taxon>
        <taxon>Viridiplantae</taxon>
        <taxon>Streptophyta</taxon>
        <taxon>Embryophyta</taxon>
        <taxon>Tracheophyta</taxon>
        <taxon>Spermatophyta</taxon>
        <taxon>Magnoliopsida</taxon>
        <taxon>eudicotyledons</taxon>
        <taxon>Gunneridae</taxon>
        <taxon>Pentapetalae</taxon>
        <taxon>asterids</taxon>
        <taxon>campanulids</taxon>
        <taxon>Asterales</taxon>
        <taxon>Asteraceae</taxon>
        <taxon>Cichorioideae</taxon>
        <taxon>Cichorieae</taxon>
        <taxon>Lactucinae</taxon>
        <taxon>Lactuca</taxon>
    </lineage>
</organism>
<dbReference type="InterPro" id="IPR011009">
    <property type="entry name" value="Kinase-like_dom_sf"/>
</dbReference>
<evidence type="ECO:0000313" key="5">
    <source>
        <dbReference type="Proteomes" id="UP001177003"/>
    </source>
</evidence>
<dbReference type="Pfam" id="PF07714">
    <property type="entry name" value="PK_Tyr_Ser-Thr"/>
    <property type="match status" value="1"/>
</dbReference>
<dbReference type="AlphaFoldDB" id="A0AA35ZZW1"/>
<dbReference type="GO" id="GO:0004672">
    <property type="term" value="F:protein kinase activity"/>
    <property type="evidence" value="ECO:0007669"/>
    <property type="project" value="InterPro"/>
</dbReference>
<evidence type="ECO:0000256" key="1">
    <source>
        <dbReference type="ARBA" id="ARBA00022741"/>
    </source>
</evidence>
<dbReference type="GO" id="GO:0005524">
    <property type="term" value="F:ATP binding"/>
    <property type="evidence" value="ECO:0007669"/>
    <property type="project" value="UniProtKB-KW"/>
</dbReference>
<dbReference type="GO" id="GO:0005886">
    <property type="term" value="C:plasma membrane"/>
    <property type="evidence" value="ECO:0007669"/>
    <property type="project" value="TreeGrafter"/>
</dbReference>
<evidence type="ECO:0000313" key="4">
    <source>
        <dbReference type="EMBL" id="CAI9301941.1"/>
    </source>
</evidence>
<keyword evidence="1" id="KW-0547">Nucleotide-binding</keyword>
<feature type="domain" description="Protein kinase" evidence="3">
    <location>
        <begin position="1"/>
        <end position="200"/>
    </location>
</feature>
<gene>
    <name evidence="4" type="ORF">LSALG_LOCUS40459</name>
</gene>
<keyword evidence="2" id="KW-0067">ATP-binding</keyword>
<evidence type="ECO:0000259" key="3">
    <source>
        <dbReference type="PROSITE" id="PS50011"/>
    </source>
</evidence>
<dbReference type="InterPro" id="IPR001245">
    <property type="entry name" value="Ser-Thr/Tyr_kinase_cat_dom"/>
</dbReference>
<keyword evidence="5" id="KW-1185">Reference proteome</keyword>
<protein>
    <recommendedName>
        <fullName evidence="3">Protein kinase domain-containing protein</fullName>
    </recommendedName>
</protein>
<dbReference type="SUPFAM" id="SSF56112">
    <property type="entry name" value="Protein kinase-like (PK-like)"/>
    <property type="match status" value="1"/>
</dbReference>
<proteinExistence type="predicted"/>
<evidence type="ECO:0000256" key="2">
    <source>
        <dbReference type="ARBA" id="ARBA00022840"/>
    </source>
</evidence>
<sequence>MSNGTLHQWLYGRSHQEAMKMGWTLRLKIAVGVAKGIAWLHHNNVLHLKINSKCILLDDKFEPKISNFGNAIILIDTSDTPLSDCNFIVPDSSPYKDDVYSFGILLLELVTSREPSTWINSLTDYVWGVDFDLIDECLMGQGFDEEIYEILKIAKNCIHPCEDEATNMLQVYQAMCAIGTSRNEISLVSYTDLENNQRDV</sequence>
<dbReference type="PANTHER" id="PTHR27001:SF940">
    <property type="entry name" value="LRR RECEPTOR-LIKE KINASE FAMILY PROTEIN"/>
    <property type="match status" value="1"/>
</dbReference>
<dbReference type="Proteomes" id="UP001177003">
    <property type="component" value="Chromosome 9"/>
</dbReference>